<dbReference type="PIRSF" id="PIRSF009290">
    <property type="entry name" value="FrlB"/>
    <property type="match status" value="1"/>
</dbReference>
<dbReference type="InterPro" id="IPR024713">
    <property type="entry name" value="Fructosamine_deglycase_FrlB"/>
</dbReference>
<protein>
    <submittedName>
        <fullName evidence="2">Fructosamine deglycase FrlB</fullName>
        <ecNumber evidence="2">3.5.-.-</ecNumber>
    </submittedName>
</protein>
<gene>
    <name evidence="2" type="primary">frlB</name>
    <name evidence="2" type="ORF">AVLFYP127_01726</name>
</gene>
<dbReference type="Gene3D" id="3.40.50.12570">
    <property type="match status" value="1"/>
</dbReference>
<sequence length="331" mass="38526">MYNFDEKNFSDNLNGALKLRGQINEIVDKICDEGYKDICWLGIGGTWASALQVEVHMKEKSKIDFFVENAAEYIVTGNKKICEGTIIVISSVSGTTSEMIEALKIAKKHGAKVLGFVDNEKSPLADMVDWLISYPLNEQLKFFMVADRFMFNKGEFDEYEDMYDNFEKNLSNALIEATFEVDKFGKEFAQKHHDDYLHYFVGSGNQYGATYSYAMCYWEEQHWIRTKSISSAEFFHGMFEIVDRDTNVTVFVGEDSQRSLSERVAKFIPKVCANYTIIDTKDYKLTGIKKEYRQYISHLVMRQICSRIDVYIEKLNCHPMDIRRYYRALDY</sequence>
<dbReference type="GO" id="GO:0016787">
    <property type="term" value="F:hydrolase activity"/>
    <property type="evidence" value="ECO:0007669"/>
    <property type="project" value="UniProtKB-KW"/>
</dbReference>
<dbReference type="AlphaFoldDB" id="A0A6N2S6T9"/>
<dbReference type="EMBL" id="CACRSW010000009">
    <property type="protein sequence ID" value="VYS88468.1"/>
    <property type="molecule type" value="Genomic_DNA"/>
</dbReference>
<evidence type="ECO:0000259" key="1">
    <source>
        <dbReference type="PROSITE" id="PS51464"/>
    </source>
</evidence>
<dbReference type="Gene3D" id="3.40.50.10490">
    <property type="entry name" value="Glucose-6-phosphate isomerase like protein, domain 1"/>
    <property type="match status" value="1"/>
</dbReference>
<accession>A0A6N2S6T9</accession>
<dbReference type="PANTHER" id="PTHR10937">
    <property type="entry name" value="GLUCOSAMINE--FRUCTOSE-6-PHOSPHATE AMINOTRANSFERASE, ISOMERIZING"/>
    <property type="match status" value="1"/>
</dbReference>
<organism evidence="2">
    <name type="scientific">Anaerococcus vaginalis</name>
    <dbReference type="NCBI Taxonomy" id="33037"/>
    <lineage>
        <taxon>Bacteria</taxon>
        <taxon>Bacillati</taxon>
        <taxon>Bacillota</taxon>
        <taxon>Tissierellia</taxon>
        <taxon>Tissierellales</taxon>
        <taxon>Peptoniphilaceae</taxon>
        <taxon>Anaerococcus</taxon>
    </lineage>
</organism>
<dbReference type="Pfam" id="PF01380">
    <property type="entry name" value="SIS"/>
    <property type="match status" value="1"/>
</dbReference>
<name>A0A6N2S6T9_9FIRM</name>
<dbReference type="GO" id="GO:0006487">
    <property type="term" value="P:protein N-linked glycosylation"/>
    <property type="evidence" value="ECO:0007669"/>
    <property type="project" value="TreeGrafter"/>
</dbReference>
<dbReference type="RefSeq" id="WP_156328730.1">
    <property type="nucleotide sequence ID" value="NZ_CACRSW010000009.1"/>
</dbReference>
<dbReference type="InterPro" id="IPR001347">
    <property type="entry name" value="SIS_dom"/>
</dbReference>
<dbReference type="GO" id="GO:0006047">
    <property type="term" value="P:UDP-N-acetylglucosamine metabolic process"/>
    <property type="evidence" value="ECO:0007669"/>
    <property type="project" value="TreeGrafter"/>
</dbReference>
<dbReference type="SUPFAM" id="SSF53697">
    <property type="entry name" value="SIS domain"/>
    <property type="match status" value="1"/>
</dbReference>
<dbReference type="InterPro" id="IPR035488">
    <property type="entry name" value="FrlB_SIS"/>
</dbReference>
<evidence type="ECO:0000313" key="2">
    <source>
        <dbReference type="EMBL" id="VYS88468.1"/>
    </source>
</evidence>
<dbReference type="PANTHER" id="PTHR10937:SF14">
    <property type="entry name" value="FRUCTOSELYSINE 6-PHOSPHATE DEGLYCASE"/>
    <property type="match status" value="1"/>
</dbReference>
<dbReference type="CDD" id="cd05710">
    <property type="entry name" value="SIS_1"/>
    <property type="match status" value="1"/>
</dbReference>
<feature type="domain" description="SIS" evidence="1">
    <location>
        <begin position="26"/>
        <end position="156"/>
    </location>
</feature>
<dbReference type="PROSITE" id="PS51464">
    <property type="entry name" value="SIS"/>
    <property type="match status" value="1"/>
</dbReference>
<dbReference type="GO" id="GO:0097367">
    <property type="term" value="F:carbohydrate derivative binding"/>
    <property type="evidence" value="ECO:0007669"/>
    <property type="project" value="InterPro"/>
</dbReference>
<dbReference type="GO" id="GO:0004360">
    <property type="term" value="F:glutamine-fructose-6-phosphate transaminase (isomerizing) activity"/>
    <property type="evidence" value="ECO:0007669"/>
    <property type="project" value="TreeGrafter"/>
</dbReference>
<keyword evidence="2" id="KW-0378">Hydrolase</keyword>
<dbReference type="EC" id="3.5.-.-" evidence="2"/>
<dbReference type="GO" id="GO:0006002">
    <property type="term" value="P:fructose 6-phosphate metabolic process"/>
    <property type="evidence" value="ECO:0007669"/>
    <property type="project" value="TreeGrafter"/>
</dbReference>
<dbReference type="Gene3D" id="1.10.10.2240">
    <property type="match status" value="1"/>
</dbReference>
<reference evidence="2" key="1">
    <citation type="submission" date="2019-11" db="EMBL/GenBank/DDBJ databases">
        <authorList>
            <person name="Feng L."/>
        </authorList>
    </citation>
    <scope>NUCLEOTIDE SEQUENCE</scope>
    <source>
        <strain evidence="2">AvaginalisLFYP127</strain>
    </source>
</reference>
<dbReference type="InterPro" id="IPR046348">
    <property type="entry name" value="SIS_dom_sf"/>
</dbReference>
<proteinExistence type="predicted"/>